<keyword evidence="2" id="KW-1185">Reference proteome</keyword>
<name>A0AAQ4EMN7_AMBAM</name>
<gene>
    <name evidence="1" type="ORF">V5799_030815</name>
</gene>
<dbReference type="Proteomes" id="UP001321473">
    <property type="component" value="Unassembled WGS sequence"/>
</dbReference>
<dbReference type="EMBL" id="JARKHS020013651">
    <property type="protein sequence ID" value="KAK8775838.1"/>
    <property type="molecule type" value="Genomic_DNA"/>
</dbReference>
<proteinExistence type="predicted"/>
<evidence type="ECO:0000313" key="1">
    <source>
        <dbReference type="EMBL" id="KAK8775838.1"/>
    </source>
</evidence>
<protein>
    <submittedName>
        <fullName evidence="1">Uncharacterized protein</fullName>
    </submittedName>
</protein>
<evidence type="ECO:0000313" key="2">
    <source>
        <dbReference type="Proteomes" id="UP001321473"/>
    </source>
</evidence>
<reference evidence="1 2" key="1">
    <citation type="journal article" date="2023" name="Arcadia Sci">
        <title>De novo assembly of a long-read Amblyomma americanum tick genome.</title>
        <authorList>
            <person name="Chou S."/>
            <person name="Poskanzer K.E."/>
            <person name="Rollins M."/>
            <person name="Thuy-Boun P.S."/>
        </authorList>
    </citation>
    <scope>NUCLEOTIDE SEQUENCE [LARGE SCALE GENOMIC DNA]</scope>
    <source>
        <strain evidence="1">F_SG_1</strain>
        <tissue evidence="1">Salivary glands</tissue>
    </source>
</reference>
<accession>A0AAQ4EMN7</accession>
<dbReference type="AlphaFoldDB" id="A0AAQ4EMN7"/>
<sequence length="96" mass="10852">FLVYPRILESSTDDNALLVHIHEDLTLNLQKSSLLARDFFITSSTGPDFDSAVVNGAELEENLYHDSEHKASVHVNQLEDGLEVVCFDYLSDKREN</sequence>
<comment type="caution">
    <text evidence="1">The sequence shown here is derived from an EMBL/GenBank/DDBJ whole genome shotgun (WGS) entry which is preliminary data.</text>
</comment>
<organism evidence="1 2">
    <name type="scientific">Amblyomma americanum</name>
    <name type="common">Lone star tick</name>
    <dbReference type="NCBI Taxonomy" id="6943"/>
    <lineage>
        <taxon>Eukaryota</taxon>
        <taxon>Metazoa</taxon>
        <taxon>Ecdysozoa</taxon>
        <taxon>Arthropoda</taxon>
        <taxon>Chelicerata</taxon>
        <taxon>Arachnida</taxon>
        <taxon>Acari</taxon>
        <taxon>Parasitiformes</taxon>
        <taxon>Ixodida</taxon>
        <taxon>Ixodoidea</taxon>
        <taxon>Ixodidae</taxon>
        <taxon>Amblyomminae</taxon>
        <taxon>Amblyomma</taxon>
    </lineage>
</organism>
<feature type="non-terminal residue" evidence="1">
    <location>
        <position position="1"/>
    </location>
</feature>